<evidence type="ECO:0000256" key="2">
    <source>
        <dbReference type="SAM" id="SignalP"/>
    </source>
</evidence>
<dbReference type="CDD" id="cd13578">
    <property type="entry name" value="PBP2_Bug27"/>
    <property type="match status" value="1"/>
</dbReference>
<dbReference type="AlphaFoldDB" id="A0A7X6DE03"/>
<dbReference type="InterPro" id="IPR006311">
    <property type="entry name" value="TAT_signal"/>
</dbReference>
<name>A0A7X6DE03_9BURK</name>
<evidence type="ECO:0000256" key="1">
    <source>
        <dbReference type="ARBA" id="ARBA00006987"/>
    </source>
</evidence>
<protein>
    <submittedName>
        <fullName evidence="3">Tripartite tricarboxylate transporter substrate binding protein</fullName>
    </submittedName>
</protein>
<dbReference type="InterPro" id="IPR005064">
    <property type="entry name" value="BUG"/>
</dbReference>
<evidence type="ECO:0000313" key="3">
    <source>
        <dbReference type="EMBL" id="NKE65435.1"/>
    </source>
</evidence>
<dbReference type="Gene3D" id="3.40.190.10">
    <property type="entry name" value="Periplasmic binding protein-like II"/>
    <property type="match status" value="1"/>
</dbReference>
<evidence type="ECO:0000313" key="4">
    <source>
        <dbReference type="Proteomes" id="UP000521868"/>
    </source>
</evidence>
<dbReference type="RefSeq" id="WP_168106556.1">
    <property type="nucleotide sequence ID" value="NZ_VTOX01000002.1"/>
</dbReference>
<feature type="chain" id="PRO_5031483225" evidence="2">
    <location>
        <begin position="24"/>
        <end position="326"/>
    </location>
</feature>
<sequence>MDRRTLLKSGLAAGAMSALPAFAQNAAASYPNRPVKVVVAFGPGGSTDLTARAICAKLNQKFGQSFIVDNKPGGGSNIGAELAARAPADGYTLFLGTISNAVNMSLYKDLRYDFVKDFAPISMLSTAPAVLVVHPSVPAKTVKELIALAKAKPGSLNYASSGVGTTPHLAGEMLKQRAGIDMVHVAYKGAGPALQEQIAGVTQVGFVTALSAIPSIQAGHLRVLGVAASKRLALLPEVPTLAEAGLPDFEITSWNGLFAPAKTDPAIIQKLNAAIVEISKMPDIQKTFSDQAAVSVATTPDQFRAHIEREIKVWGDVIRSVGVQQI</sequence>
<organism evidence="3 4">
    <name type="scientific">Ramlibacter lithotrophicus</name>
    <dbReference type="NCBI Taxonomy" id="2606681"/>
    <lineage>
        <taxon>Bacteria</taxon>
        <taxon>Pseudomonadati</taxon>
        <taxon>Pseudomonadota</taxon>
        <taxon>Betaproteobacteria</taxon>
        <taxon>Burkholderiales</taxon>
        <taxon>Comamonadaceae</taxon>
        <taxon>Ramlibacter</taxon>
    </lineage>
</organism>
<dbReference type="PIRSF" id="PIRSF017082">
    <property type="entry name" value="YflP"/>
    <property type="match status" value="1"/>
</dbReference>
<gene>
    <name evidence="3" type="ORF">RAMLITH_06340</name>
</gene>
<dbReference type="Pfam" id="PF03401">
    <property type="entry name" value="TctC"/>
    <property type="match status" value="1"/>
</dbReference>
<keyword evidence="4" id="KW-1185">Reference proteome</keyword>
<dbReference type="Proteomes" id="UP000521868">
    <property type="component" value="Unassembled WGS sequence"/>
</dbReference>
<comment type="caution">
    <text evidence="3">The sequence shown here is derived from an EMBL/GenBank/DDBJ whole genome shotgun (WGS) entry which is preliminary data.</text>
</comment>
<dbReference type="PANTHER" id="PTHR42928">
    <property type="entry name" value="TRICARBOXYLATE-BINDING PROTEIN"/>
    <property type="match status" value="1"/>
</dbReference>
<dbReference type="Gene3D" id="3.40.190.150">
    <property type="entry name" value="Bordetella uptake gene, domain 1"/>
    <property type="match status" value="1"/>
</dbReference>
<comment type="similarity">
    <text evidence="1">Belongs to the UPF0065 (bug) family.</text>
</comment>
<dbReference type="PROSITE" id="PS51318">
    <property type="entry name" value="TAT"/>
    <property type="match status" value="1"/>
</dbReference>
<dbReference type="InterPro" id="IPR042100">
    <property type="entry name" value="Bug_dom1"/>
</dbReference>
<proteinExistence type="inferred from homology"/>
<dbReference type="SUPFAM" id="SSF53850">
    <property type="entry name" value="Periplasmic binding protein-like II"/>
    <property type="match status" value="1"/>
</dbReference>
<feature type="signal peptide" evidence="2">
    <location>
        <begin position="1"/>
        <end position="23"/>
    </location>
</feature>
<dbReference type="EMBL" id="VTOX01000002">
    <property type="protein sequence ID" value="NKE65435.1"/>
    <property type="molecule type" value="Genomic_DNA"/>
</dbReference>
<accession>A0A7X6DE03</accession>
<keyword evidence="2" id="KW-0732">Signal</keyword>
<reference evidence="3 4" key="1">
    <citation type="journal article" date="2020" name="Nature">
        <title>Bacterial chemolithoautotrophy via manganese oxidation.</title>
        <authorList>
            <person name="Yu H."/>
            <person name="Leadbetter J.R."/>
        </authorList>
    </citation>
    <scope>NUCLEOTIDE SEQUENCE [LARGE SCALE GENOMIC DNA]</scope>
    <source>
        <strain evidence="3 4">RBP-1</strain>
    </source>
</reference>
<dbReference type="PANTHER" id="PTHR42928:SF5">
    <property type="entry name" value="BLR1237 PROTEIN"/>
    <property type="match status" value="1"/>
</dbReference>